<dbReference type="Gene3D" id="3.40.50.720">
    <property type="entry name" value="NAD(P)-binding Rossmann-like Domain"/>
    <property type="match status" value="1"/>
</dbReference>
<dbReference type="SUPFAM" id="SSF51735">
    <property type="entry name" value="NAD(P)-binding Rossmann-fold domains"/>
    <property type="match status" value="1"/>
</dbReference>
<proteinExistence type="predicted"/>
<dbReference type="InterPro" id="IPR036291">
    <property type="entry name" value="NAD(P)-bd_dom_sf"/>
</dbReference>
<comment type="caution">
    <text evidence="3">The sequence shown here is derived from an EMBL/GenBank/DDBJ whole genome shotgun (WGS) entry which is preliminary data.</text>
</comment>
<evidence type="ECO:0000259" key="2">
    <source>
        <dbReference type="Pfam" id="PF10728"/>
    </source>
</evidence>
<dbReference type="Pfam" id="PF10728">
    <property type="entry name" value="DUF2520"/>
    <property type="match status" value="1"/>
</dbReference>
<dbReference type="InterPro" id="IPR018931">
    <property type="entry name" value="DUF2520"/>
</dbReference>
<feature type="region of interest" description="Disordered" evidence="1">
    <location>
        <begin position="227"/>
        <end position="247"/>
    </location>
</feature>
<feature type="domain" description="DUF2520" evidence="2">
    <location>
        <begin position="98"/>
        <end position="207"/>
    </location>
</feature>
<dbReference type="PANTHER" id="PTHR40459">
    <property type="entry name" value="CONSERVED HYPOTHETICAL ALANINE AND LEUCINE RICH PROTEIN"/>
    <property type="match status" value="1"/>
</dbReference>
<evidence type="ECO:0000313" key="3">
    <source>
        <dbReference type="EMBL" id="MBK0422275.1"/>
    </source>
</evidence>
<organism evidence="3 4">
    <name type="scientific">Leucobacter edaphi</name>
    <dbReference type="NCBI Taxonomy" id="2796472"/>
    <lineage>
        <taxon>Bacteria</taxon>
        <taxon>Bacillati</taxon>
        <taxon>Actinomycetota</taxon>
        <taxon>Actinomycetes</taxon>
        <taxon>Micrococcales</taxon>
        <taxon>Microbacteriaceae</taxon>
        <taxon>Leucobacter</taxon>
    </lineage>
</organism>
<dbReference type="SUPFAM" id="SSF48179">
    <property type="entry name" value="6-phosphogluconate dehydrogenase C-terminal domain-like"/>
    <property type="match status" value="1"/>
</dbReference>
<accession>A0A934QED8</accession>
<dbReference type="AlphaFoldDB" id="A0A934QED8"/>
<dbReference type="EMBL" id="JAEHOI010000009">
    <property type="protein sequence ID" value="MBK0422275.1"/>
    <property type="molecule type" value="Genomic_DNA"/>
</dbReference>
<dbReference type="InterPro" id="IPR037108">
    <property type="entry name" value="TM1727-like_C_sf"/>
</dbReference>
<gene>
    <name evidence="3" type="ORF">JD292_09340</name>
</gene>
<keyword evidence="4" id="KW-1185">Reference proteome</keyword>
<dbReference type="Gene3D" id="1.10.1040.20">
    <property type="entry name" value="ProC-like, C-terminal domain"/>
    <property type="match status" value="1"/>
</dbReference>
<protein>
    <submittedName>
        <fullName evidence="3">DUF2520 domain-containing protein</fullName>
    </submittedName>
</protein>
<dbReference type="PANTHER" id="PTHR40459:SF1">
    <property type="entry name" value="CONSERVED HYPOTHETICAL ALANINE AND LEUCINE RICH PROTEIN"/>
    <property type="match status" value="1"/>
</dbReference>
<sequence>MGRALVPALAAAGHEVLPPAGRGADGRDPSGAPVDVVLLAVPDAAIADAAALICDGPLIGHLSGATPLSVFAGRSGVFSVHPLLSVTGPETDFAGSWAAVDSDSPSSASVAAVIVEALGLRPFSVADHDRAAYHAAASIAANFLITLEGAAEDLGRSAGVPREALLALARGSLENWGRVGAAEALTGPVVRGDADTVARQRAAVAERLHGELALFDALVAATERLAGRTRAHRTTDRARNADTGEPS</sequence>
<dbReference type="InterPro" id="IPR008927">
    <property type="entry name" value="6-PGluconate_DH-like_C_sf"/>
</dbReference>
<evidence type="ECO:0000256" key="1">
    <source>
        <dbReference type="SAM" id="MobiDB-lite"/>
    </source>
</evidence>
<evidence type="ECO:0000313" key="4">
    <source>
        <dbReference type="Proteomes" id="UP000618733"/>
    </source>
</evidence>
<name>A0A934QED8_9MICO</name>
<dbReference type="Proteomes" id="UP000618733">
    <property type="component" value="Unassembled WGS sequence"/>
</dbReference>
<reference evidence="3" key="1">
    <citation type="submission" date="2020-12" db="EMBL/GenBank/DDBJ databases">
        <title>Leucobacter sp. CAS2, isolated from Chromium sludge.</title>
        <authorList>
            <person name="Xu Z."/>
        </authorList>
    </citation>
    <scope>NUCLEOTIDE SEQUENCE</scope>
    <source>
        <strain evidence="3">CSA2</strain>
    </source>
</reference>
<feature type="compositionally biased region" description="Basic and acidic residues" evidence="1">
    <location>
        <begin position="233"/>
        <end position="247"/>
    </location>
</feature>